<dbReference type="GO" id="GO:0008270">
    <property type="term" value="F:zinc ion binding"/>
    <property type="evidence" value="ECO:0007669"/>
    <property type="project" value="UniProtKB-UniRule"/>
</dbReference>
<evidence type="ECO:0000256" key="3">
    <source>
        <dbReference type="ARBA" id="ARBA00022833"/>
    </source>
</evidence>
<feature type="binding site" evidence="5 9">
    <location>
        <position position="237"/>
    </location>
    <ligand>
        <name>substrate</name>
    </ligand>
</feature>
<dbReference type="EC" id="1.1.1.23" evidence="5"/>
<dbReference type="InterPro" id="IPR016161">
    <property type="entry name" value="Ald_DH/histidinol_DH"/>
</dbReference>
<dbReference type="NCBIfam" id="TIGR00069">
    <property type="entry name" value="hisD"/>
    <property type="match status" value="1"/>
</dbReference>
<evidence type="ECO:0000256" key="11">
    <source>
        <dbReference type="RuleBase" id="RU004175"/>
    </source>
</evidence>
<dbReference type="Pfam" id="PF00815">
    <property type="entry name" value="Histidinol_dh"/>
    <property type="match status" value="1"/>
</dbReference>
<comment type="function">
    <text evidence="5">Catalyzes the sequential NAD-dependent oxidations of L-histidinol to L-histidinaldehyde and then to L-histidine.</text>
</comment>
<keyword evidence="2 5" id="KW-0479">Metal-binding</keyword>
<feature type="binding site" evidence="5 8">
    <location>
        <position position="214"/>
    </location>
    <ligand>
        <name>NAD(+)</name>
        <dbReference type="ChEBI" id="CHEBI:57540"/>
    </ligand>
</feature>
<evidence type="ECO:0000256" key="1">
    <source>
        <dbReference type="ARBA" id="ARBA00010178"/>
    </source>
</evidence>
<feature type="binding site" evidence="5 9">
    <location>
        <position position="262"/>
    </location>
    <ligand>
        <name>substrate</name>
    </ligand>
</feature>
<dbReference type="RefSeq" id="WP_076446267.1">
    <property type="nucleotide sequence ID" value="NZ_FTOQ01000002.1"/>
</dbReference>
<feature type="binding site" evidence="5 9">
    <location>
        <position position="361"/>
    </location>
    <ligand>
        <name>substrate</name>
    </ligand>
</feature>
<feature type="binding site" evidence="5 10">
    <location>
        <position position="259"/>
    </location>
    <ligand>
        <name>Zn(2+)</name>
        <dbReference type="ChEBI" id="CHEBI:29105"/>
    </ligand>
</feature>
<organism evidence="12 13">
    <name type="scientific">Roseivivax lentus</name>
    <dbReference type="NCBI Taxonomy" id="633194"/>
    <lineage>
        <taxon>Bacteria</taxon>
        <taxon>Pseudomonadati</taxon>
        <taxon>Pseudomonadota</taxon>
        <taxon>Alphaproteobacteria</taxon>
        <taxon>Rhodobacterales</taxon>
        <taxon>Roseobacteraceae</taxon>
        <taxon>Roseivivax</taxon>
    </lineage>
</organism>
<dbReference type="CDD" id="cd06572">
    <property type="entry name" value="Histidinol_dh"/>
    <property type="match status" value="1"/>
</dbReference>
<feature type="binding site" evidence="5 10">
    <location>
        <position position="262"/>
    </location>
    <ligand>
        <name>Zn(2+)</name>
        <dbReference type="ChEBI" id="CHEBI:29105"/>
    </ligand>
</feature>
<dbReference type="SUPFAM" id="SSF53720">
    <property type="entry name" value="ALDH-like"/>
    <property type="match status" value="1"/>
</dbReference>
<dbReference type="OrthoDB" id="9805269at2"/>
<dbReference type="PANTHER" id="PTHR21256:SF2">
    <property type="entry name" value="HISTIDINE BIOSYNTHESIS TRIFUNCTIONAL PROTEIN"/>
    <property type="match status" value="1"/>
</dbReference>
<keyword evidence="4 5" id="KW-0560">Oxidoreductase</keyword>
<dbReference type="InterPro" id="IPR022695">
    <property type="entry name" value="Histidinol_DH_monofunct"/>
</dbReference>
<dbReference type="PRINTS" id="PR00083">
    <property type="entry name" value="HOLDHDRGNASE"/>
</dbReference>
<dbReference type="UniPathway" id="UPA00031">
    <property type="reaction ID" value="UER00014"/>
</dbReference>
<evidence type="ECO:0000256" key="7">
    <source>
        <dbReference type="PIRSR" id="PIRSR000099-1"/>
    </source>
</evidence>
<dbReference type="GO" id="GO:0000105">
    <property type="term" value="P:L-histidine biosynthetic process"/>
    <property type="evidence" value="ECO:0007669"/>
    <property type="project" value="UniProtKB-UniRule"/>
</dbReference>
<gene>
    <name evidence="5" type="primary">hisD</name>
    <name evidence="12" type="ORF">SAMN05421759_102660</name>
</gene>
<dbReference type="HAMAP" id="MF_01024">
    <property type="entry name" value="HisD"/>
    <property type="match status" value="1"/>
</dbReference>
<keyword evidence="5 8" id="KW-0520">NAD</keyword>
<dbReference type="STRING" id="633194.SAMN05421759_102660"/>
<dbReference type="PROSITE" id="PS00611">
    <property type="entry name" value="HISOL_DEHYDROGENASE"/>
    <property type="match status" value="1"/>
</dbReference>
<evidence type="ECO:0000256" key="10">
    <source>
        <dbReference type="PIRSR" id="PIRSR000099-4"/>
    </source>
</evidence>
<accession>A0A1N7LFK6</accession>
<comment type="catalytic activity">
    <reaction evidence="5">
        <text>L-histidinol + 2 NAD(+) + H2O = L-histidine + 2 NADH + 3 H(+)</text>
        <dbReference type="Rhea" id="RHEA:20641"/>
        <dbReference type="ChEBI" id="CHEBI:15377"/>
        <dbReference type="ChEBI" id="CHEBI:15378"/>
        <dbReference type="ChEBI" id="CHEBI:57540"/>
        <dbReference type="ChEBI" id="CHEBI:57595"/>
        <dbReference type="ChEBI" id="CHEBI:57699"/>
        <dbReference type="ChEBI" id="CHEBI:57945"/>
        <dbReference type="EC" id="1.1.1.23"/>
    </reaction>
</comment>
<feature type="binding site" evidence="5 9">
    <location>
        <position position="420"/>
    </location>
    <ligand>
        <name>substrate</name>
    </ligand>
</feature>
<dbReference type="AlphaFoldDB" id="A0A1N7LFK6"/>
<keyword evidence="3 5" id="KW-0862">Zinc</keyword>
<evidence type="ECO:0000256" key="5">
    <source>
        <dbReference type="HAMAP-Rule" id="MF_01024"/>
    </source>
</evidence>
<feature type="binding site" evidence="5 9">
    <location>
        <position position="415"/>
    </location>
    <ligand>
        <name>substrate</name>
    </ligand>
</feature>
<evidence type="ECO:0000256" key="6">
    <source>
        <dbReference type="PIRNR" id="PIRNR000099"/>
    </source>
</evidence>
<evidence type="ECO:0000313" key="12">
    <source>
        <dbReference type="EMBL" id="SIS72583.1"/>
    </source>
</evidence>
<dbReference type="InterPro" id="IPR012131">
    <property type="entry name" value="Hstdl_DH"/>
</dbReference>
<feature type="binding site" evidence="5 8">
    <location>
        <position position="191"/>
    </location>
    <ligand>
        <name>NAD(+)</name>
        <dbReference type="ChEBI" id="CHEBI:57540"/>
    </ligand>
</feature>
<dbReference type="FunFam" id="3.40.50.1980:FF:000001">
    <property type="entry name" value="Histidinol dehydrogenase"/>
    <property type="match status" value="1"/>
</dbReference>
<keyword evidence="5" id="KW-0028">Amino-acid biosynthesis</keyword>
<evidence type="ECO:0000313" key="13">
    <source>
        <dbReference type="Proteomes" id="UP000186684"/>
    </source>
</evidence>
<dbReference type="PANTHER" id="PTHR21256">
    <property type="entry name" value="HISTIDINOL DEHYDROGENASE HDH"/>
    <property type="match status" value="1"/>
</dbReference>
<evidence type="ECO:0000256" key="8">
    <source>
        <dbReference type="PIRSR" id="PIRSR000099-2"/>
    </source>
</evidence>
<proteinExistence type="inferred from homology"/>
<name>A0A1N7LFK6_9RHOB</name>
<dbReference type="EMBL" id="FTOQ01000002">
    <property type="protein sequence ID" value="SIS72583.1"/>
    <property type="molecule type" value="Genomic_DNA"/>
</dbReference>
<reference evidence="13" key="1">
    <citation type="submission" date="2017-01" db="EMBL/GenBank/DDBJ databases">
        <authorList>
            <person name="Varghese N."/>
            <person name="Submissions S."/>
        </authorList>
    </citation>
    <scope>NUCLEOTIDE SEQUENCE [LARGE SCALE GENOMIC DNA]</scope>
    <source>
        <strain evidence="13">DSM 29430</strain>
    </source>
</reference>
<comment type="similarity">
    <text evidence="1 5 6 11">Belongs to the histidinol dehydrogenase family.</text>
</comment>
<dbReference type="Proteomes" id="UP000186684">
    <property type="component" value="Unassembled WGS sequence"/>
</dbReference>
<keyword evidence="13" id="KW-1185">Reference proteome</keyword>
<feature type="binding site" evidence="5 9">
    <location>
        <position position="328"/>
    </location>
    <ligand>
        <name>substrate</name>
    </ligand>
</feature>
<comment type="cofactor">
    <cofactor evidence="5 10">
        <name>Zn(2+)</name>
        <dbReference type="ChEBI" id="CHEBI:29105"/>
    </cofactor>
    <text evidence="5 10">Binds 1 zinc ion per subunit.</text>
</comment>
<evidence type="ECO:0000256" key="9">
    <source>
        <dbReference type="PIRSR" id="PIRSR000099-3"/>
    </source>
</evidence>
<dbReference type="InterPro" id="IPR001692">
    <property type="entry name" value="Histidinol_DH_CS"/>
</dbReference>
<dbReference type="GO" id="GO:0004399">
    <property type="term" value="F:histidinol dehydrogenase activity"/>
    <property type="evidence" value="ECO:0007669"/>
    <property type="project" value="UniProtKB-UniRule"/>
</dbReference>
<dbReference type="PIRSF" id="PIRSF000099">
    <property type="entry name" value="Histidinol_dh"/>
    <property type="match status" value="1"/>
</dbReference>
<feature type="active site" description="Proton acceptor" evidence="5 7">
    <location>
        <position position="327"/>
    </location>
</feature>
<dbReference type="Gene3D" id="1.20.5.1300">
    <property type="match status" value="1"/>
</dbReference>
<dbReference type="Gene3D" id="3.40.50.1980">
    <property type="entry name" value="Nitrogenase molybdenum iron protein domain"/>
    <property type="match status" value="2"/>
</dbReference>
<feature type="binding site" evidence="5 10">
    <location>
        <position position="361"/>
    </location>
    <ligand>
        <name>Zn(2+)</name>
        <dbReference type="ChEBI" id="CHEBI:29105"/>
    </ligand>
</feature>
<comment type="pathway">
    <text evidence="5">Amino-acid biosynthesis; L-histidine biosynthesis; L-histidine from 5-phospho-alpha-D-ribose 1-diphosphate: step 9/9.</text>
</comment>
<feature type="active site" description="Proton acceptor" evidence="5 7">
    <location>
        <position position="328"/>
    </location>
</feature>
<evidence type="ECO:0000256" key="4">
    <source>
        <dbReference type="ARBA" id="ARBA00023002"/>
    </source>
</evidence>
<feature type="binding site" evidence="5 8">
    <location>
        <position position="130"/>
    </location>
    <ligand>
        <name>NAD(+)</name>
        <dbReference type="ChEBI" id="CHEBI:57540"/>
    </ligand>
</feature>
<feature type="binding site" evidence="5 10">
    <location>
        <position position="420"/>
    </location>
    <ligand>
        <name>Zn(2+)</name>
        <dbReference type="ChEBI" id="CHEBI:29105"/>
    </ligand>
</feature>
<keyword evidence="5" id="KW-0368">Histidine biosynthesis</keyword>
<protein>
    <recommendedName>
        <fullName evidence="5">Histidinol dehydrogenase</fullName>
        <shortName evidence="5">HDH</shortName>
        <ecNumber evidence="5">1.1.1.23</ecNumber>
    </recommendedName>
</protein>
<dbReference type="FunFam" id="3.40.50.1980:FF:000026">
    <property type="entry name" value="Histidinol dehydrogenase"/>
    <property type="match status" value="1"/>
</dbReference>
<evidence type="ECO:0000256" key="2">
    <source>
        <dbReference type="ARBA" id="ARBA00022723"/>
    </source>
</evidence>
<sequence>MPVFLNTTQPDFEAAFAALLTAKREDSPDVDDTVAAIIADVRARGDAALLDYTARFDRMEITADKIAVSRAEVDAEIAKVPEADRMALETAAERIRAYHARQLPEDQRWTDETGAELGWRWTPVSAAGLYVPGGIASYPSSVLMNAVPAKVAGVARLAITVPTPDGVMNPLVMLAARIAGVDEIYRVGGAQAIAALAYGTETIAPVDKITGPGNAYVAAAKRRVFGRVGIDMIAGPSEILVIADADNDPDWIALDLMSQAEHDESAQSILITTDAAFGRAVAEAVEARLTTLERRAVAGASWRDFGAIVVAQDLEEAAALSNRIAPEHLELCVGDPDALSEQITHAGAIFLGQWTPEAIGDYVGGPNHVLPTARSARFSSGLSVMDFVKRTTLAKMTPDALRAIGPAAETLARAESLEAHGLSVTARLEKLNR</sequence>
<dbReference type="GO" id="GO:0051287">
    <property type="term" value="F:NAD binding"/>
    <property type="evidence" value="ECO:0007669"/>
    <property type="project" value="InterPro"/>
</dbReference>
<dbReference type="GO" id="GO:0005829">
    <property type="term" value="C:cytosol"/>
    <property type="evidence" value="ECO:0007669"/>
    <property type="project" value="TreeGrafter"/>
</dbReference>
<feature type="binding site" evidence="5 9">
    <location>
        <position position="259"/>
    </location>
    <ligand>
        <name>substrate</name>
    </ligand>
</feature>